<comment type="caution">
    <text evidence="2">The sequence shown here is derived from an EMBL/GenBank/DDBJ whole genome shotgun (WGS) entry which is preliminary data.</text>
</comment>
<feature type="compositionally biased region" description="Basic and acidic residues" evidence="1">
    <location>
        <begin position="350"/>
        <end position="365"/>
    </location>
</feature>
<feature type="compositionally biased region" description="Acidic residues" evidence="1">
    <location>
        <begin position="90"/>
        <end position="129"/>
    </location>
</feature>
<name>A0AAP0DMS4_9ASTR</name>
<feature type="region of interest" description="Disordered" evidence="1">
    <location>
        <begin position="284"/>
        <end position="376"/>
    </location>
</feature>
<keyword evidence="3" id="KW-1185">Reference proteome</keyword>
<dbReference type="EMBL" id="JBCNJP010000006">
    <property type="protein sequence ID" value="KAK9077965.1"/>
    <property type="molecule type" value="Genomic_DNA"/>
</dbReference>
<evidence type="ECO:0000313" key="3">
    <source>
        <dbReference type="Proteomes" id="UP001408789"/>
    </source>
</evidence>
<feature type="compositionally biased region" description="Basic and acidic residues" evidence="1">
    <location>
        <begin position="76"/>
        <end position="89"/>
    </location>
</feature>
<accession>A0AAP0DMS4</accession>
<reference evidence="2 3" key="1">
    <citation type="submission" date="2024-04" db="EMBL/GenBank/DDBJ databases">
        <title>The reference genome of an endangered Asteraceae, Deinandra increscens subsp. villosa, native to the Central Coast of California.</title>
        <authorList>
            <person name="Guilliams M."/>
            <person name="Hasenstab-Lehman K."/>
            <person name="Meyer R."/>
            <person name="Mcevoy S."/>
        </authorList>
    </citation>
    <scope>NUCLEOTIDE SEQUENCE [LARGE SCALE GENOMIC DNA]</scope>
    <source>
        <tissue evidence="2">Leaf</tissue>
    </source>
</reference>
<proteinExistence type="predicted"/>
<feature type="compositionally biased region" description="Basic and acidic residues" evidence="1">
    <location>
        <begin position="29"/>
        <end position="44"/>
    </location>
</feature>
<dbReference type="Proteomes" id="UP001408789">
    <property type="component" value="Unassembled WGS sequence"/>
</dbReference>
<feature type="region of interest" description="Disordered" evidence="1">
    <location>
        <begin position="1"/>
        <end position="200"/>
    </location>
</feature>
<organism evidence="2 3">
    <name type="scientific">Deinandra increscens subsp. villosa</name>
    <dbReference type="NCBI Taxonomy" id="3103831"/>
    <lineage>
        <taxon>Eukaryota</taxon>
        <taxon>Viridiplantae</taxon>
        <taxon>Streptophyta</taxon>
        <taxon>Embryophyta</taxon>
        <taxon>Tracheophyta</taxon>
        <taxon>Spermatophyta</taxon>
        <taxon>Magnoliopsida</taxon>
        <taxon>eudicotyledons</taxon>
        <taxon>Gunneridae</taxon>
        <taxon>Pentapetalae</taxon>
        <taxon>asterids</taxon>
        <taxon>campanulids</taxon>
        <taxon>Asterales</taxon>
        <taxon>Asteraceae</taxon>
        <taxon>Asteroideae</taxon>
        <taxon>Heliantheae alliance</taxon>
        <taxon>Madieae</taxon>
        <taxon>Madiinae</taxon>
        <taxon>Deinandra</taxon>
    </lineage>
</organism>
<gene>
    <name evidence="2" type="ORF">SSX86_002022</name>
</gene>
<dbReference type="AlphaFoldDB" id="A0AAP0DMS4"/>
<feature type="compositionally biased region" description="Polar residues" evidence="1">
    <location>
        <begin position="328"/>
        <end position="344"/>
    </location>
</feature>
<evidence type="ECO:0000313" key="2">
    <source>
        <dbReference type="EMBL" id="KAK9077965.1"/>
    </source>
</evidence>
<protein>
    <submittedName>
        <fullName evidence="2">Uncharacterized protein</fullName>
    </submittedName>
</protein>
<sequence length="538" mass="60301">MTADVDRAQIEASSRVAALNRPEQQQKTVHSELEGKDEDAKDVDTGADDEESVEDVGTEDDDDENVEDVGTEDVSEEKGEGVDSEKETEYETGEEEKEGESDEDADDSEGGDEEEEGSDNDVEKDEGDESERNEHFEHDVEDAVTEDDSEEKEEDVNSKNETEDEIEEEETESEEEEVESEDREIVILNETPEDDTRSRRKIMTRLMRNKDVKGMNLVDESDEDEEYAQTSKMECIGILEEAFDIIEKNKSTIETALRSTSTYFPENEAVKSLAERYKKLFREVGDDTTGPDATGPVDVALETTDTSRGKVAEKSGGSKKKRKRGGDTDTNNLFKLLPDSQSTPESDNEENNKSEKGRRNKEKNMSSKAAPAKGKVRMSLNQAMAELVRKKAEKMAIQEKVEAAPKKVDKLVNQEKVGANAMKAVKSTIVHYMEPTEGVQSMNLASDWLILTHKNSTVESRVKKFNQILCNVIGMGNEEGMKLIDLKLVPVMDERHYYMLVFDLACLDITVIDNKEGDFICKDGNIKLEDKGKTAKMV</sequence>
<feature type="compositionally biased region" description="Acidic residues" evidence="1">
    <location>
        <begin position="45"/>
        <end position="75"/>
    </location>
</feature>
<feature type="compositionally biased region" description="Acidic residues" evidence="1">
    <location>
        <begin position="162"/>
        <end position="182"/>
    </location>
</feature>
<feature type="compositionally biased region" description="Acidic residues" evidence="1">
    <location>
        <begin position="139"/>
        <end position="154"/>
    </location>
</feature>
<evidence type="ECO:0000256" key="1">
    <source>
        <dbReference type="SAM" id="MobiDB-lite"/>
    </source>
</evidence>